<evidence type="ECO:0000256" key="4">
    <source>
        <dbReference type="ARBA" id="ARBA00022598"/>
    </source>
</evidence>
<dbReference type="UniPathway" id="UPA00077">
    <property type="reaction ID" value="UER00157"/>
</dbReference>
<evidence type="ECO:0000259" key="11">
    <source>
        <dbReference type="Pfam" id="PF08245"/>
    </source>
</evidence>
<evidence type="ECO:0000256" key="7">
    <source>
        <dbReference type="ARBA" id="ARBA00022840"/>
    </source>
</evidence>
<reference evidence="12 13" key="1">
    <citation type="submission" date="2019-09" db="EMBL/GenBank/DDBJ databases">
        <title>Segnochrobactrum spirostomi gen. nov., sp. nov., isolated from the ciliate Spirostomum cf. yagiui and description of a novel family, Segnochrobactraceae fam. nov. within the order Rhizobiales of the class Alphaproteobacteria.</title>
        <authorList>
            <person name="Akter S."/>
            <person name="Shazib S.U.A."/>
            <person name="Shin M.K."/>
        </authorList>
    </citation>
    <scope>NUCLEOTIDE SEQUENCE [LARGE SCALE GENOMIC DNA]</scope>
    <source>
        <strain evidence="12 13">Sp-1</strain>
    </source>
</reference>
<dbReference type="InterPro" id="IPR001645">
    <property type="entry name" value="Folylpolyglutamate_synth"/>
</dbReference>
<evidence type="ECO:0000256" key="2">
    <source>
        <dbReference type="ARBA" id="ARBA00008276"/>
    </source>
</evidence>
<sequence length="440" mass="47012">MDHASAILERLIKLHPKEIDLSLDRIDRLDAALGHPERRLPPVIHVAGTNGKGSVTATMRAILEAAGRSVHVYTSPHLVRFHERIRLGRTDGPGRFVDDATLVDALNRAEAANDGHPITLFEITTAAAFLLFAEHPADVLLLEVGLGGRLDATNVVEKPLASVITSISLDHEKFLGASLKEIAGEKAGIIKHGVPVIASPQDDVAVQVIERAVARVGAPLHLGGQDWTVSEERRRLVYQDEDGLLDLPPPRLIGRHQYENAGTAIAALRFAGLWPGSPAAEAGIGAVDWPARMQRLTTGKLIAEAPAGSEIWLDGGHNPGAGSAISNVMADLEDRVSRPLFLITGMLTTKDPAGFFRPFAGLARHVFTVPIFGSDSGRDPAELAELARRAGLSAEPVGGVRTALRLLAENWRFEPPPRILICGSLYLAGDVLSQNGTPPA</sequence>
<dbReference type="InterPro" id="IPR013221">
    <property type="entry name" value="Mur_ligase_cen"/>
</dbReference>
<dbReference type="AlphaFoldDB" id="A0A6A7Y5G7"/>
<dbReference type="SUPFAM" id="SSF53623">
    <property type="entry name" value="MurD-like peptide ligases, catalytic domain"/>
    <property type="match status" value="1"/>
</dbReference>
<evidence type="ECO:0000256" key="5">
    <source>
        <dbReference type="ARBA" id="ARBA00022723"/>
    </source>
</evidence>
<keyword evidence="13" id="KW-1185">Reference proteome</keyword>
<dbReference type="Pfam" id="PF08245">
    <property type="entry name" value="Mur_ligase_M"/>
    <property type="match status" value="1"/>
</dbReference>
<dbReference type="SUPFAM" id="SSF53244">
    <property type="entry name" value="MurD-like peptide ligases, peptide-binding domain"/>
    <property type="match status" value="1"/>
</dbReference>
<organism evidence="12 13">
    <name type="scientific">Segnochrobactrum spirostomi</name>
    <dbReference type="NCBI Taxonomy" id="2608987"/>
    <lineage>
        <taxon>Bacteria</taxon>
        <taxon>Pseudomonadati</taxon>
        <taxon>Pseudomonadota</taxon>
        <taxon>Alphaproteobacteria</taxon>
        <taxon>Hyphomicrobiales</taxon>
        <taxon>Segnochrobactraceae</taxon>
        <taxon>Segnochrobactrum</taxon>
    </lineage>
</organism>
<evidence type="ECO:0000256" key="9">
    <source>
        <dbReference type="ARBA" id="ARBA00047493"/>
    </source>
</evidence>
<evidence type="ECO:0000256" key="8">
    <source>
        <dbReference type="ARBA" id="ARBA00022842"/>
    </source>
</evidence>
<evidence type="ECO:0000256" key="1">
    <source>
        <dbReference type="ARBA" id="ARBA00001946"/>
    </source>
</evidence>
<name>A0A6A7Y5G7_9HYPH</name>
<dbReference type="GO" id="GO:0004326">
    <property type="term" value="F:tetrahydrofolylpolyglutamate synthase activity"/>
    <property type="evidence" value="ECO:0007669"/>
    <property type="project" value="UniProtKB-EC"/>
</dbReference>
<dbReference type="RefSeq" id="WP_153480307.1">
    <property type="nucleotide sequence ID" value="NZ_VWNA01000001.1"/>
</dbReference>
<dbReference type="InterPro" id="IPR018109">
    <property type="entry name" value="Folylpolyglutamate_synth_CS"/>
</dbReference>
<feature type="domain" description="Mur ligase central" evidence="11">
    <location>
        <begin position="46"/>
        <end position="267"/>
    </location>
</feature>
<dbReference type="GO" id="GO:0046872">
    <property type="term" value="F:metal ion binding"/>
    <property type="evidence" value="ECO:0007669"/>
    <property type="project" value="UniProtKB-KW"/>
</dbReference>
<dbReference type="PANTHER" id="PTHR11136">
    <property type="entry name" value="FOLYLPOLYGLUTAMATE SYNTHASE-RELATED"/>
    <property type="match status" value="1"/>
</dbReference>
<dbReference type="NCBIfam" id="TIGR01499">
    <property type="entry name" value="folC"/>
    <property type="match status" value="1"/>
</dbReference>
<keyword evidence="4 10" id="KW-0436">Ligase</keyword>
<keyword evidence="6 10" id="KW-0547">Nucleotide-binding</keyword>
<dbReference type="PROSITE" id="PS01012">
    <property type="entry name" value="FOLYLPOLYGLU_SYNT_2"/>
    <property type="match status" value="1"/>
</dbReference>
<dbReference type="Gene3D" id="3.90.190.20">
    <property type="entry name" value="Mur ligase, C-terminal domain"/>
    <property type="match status" value="1"/>
</dbReference>
<accession>A0A6A7Y5G7</accession>
<dbReference type="FunFam" id="3.40.1190.10:FF:000011">
    <property type="entry name" value="Folylpolyglutamate synthase/dihydrofolate synthase"/>
    <property type="match status" value="1"/>
</dbReference>
<comment type="catalytic activity">
    <reaction evidence="9">
        <text>(6S)-5,6,7,8-tetrahydrofolyl-(gamma-L-Glu)(n) + L-glutamate + ATP = (6S)-5,6,7,8-tetrahydrofolyl-(gamma-L-Glu)(n+1) + ADP + phosphate + H(+)</text>
        <dbReference type="Rhea" id="RHEA:10580"/>
        <dbReference type="Rhea" id="RHEA-COMP:14738"/>
        <dbReference type="Rhea" id="RHEA-COMP:14740"/>
        <dbReference type="ChEBI" id="CHEBI:15378"/>
        <dbReference type="ChEBI" id="CHEBI:29985"/>
        <dbReference type="ChEBI" id="CHEBI:30616"/>
        <dbReference type="ChEBI" id="CHEBI:43474"/>
        <dbReference type="ChEBI" id="CHEBI:141005"/>
        <dbReference type="ChEBI" id="CHEBI:456216"/>
        <dbReference type="EC" id="6.3.2.17"/>
    </reaction>
</comment>
<gene>
    <name evidence="12" type="ORF">F0357_09615</name>
</gene>
<dbReference type="EMBL" id="VWNA01000001">
    <property type="protein sequence ID" value="MQT12899.1"/>
    <property type="molecule type" value="Genomic_DNA"/>
</dbReference>
<dbReference type="PANTHER" id="PTHR11136:SF0">
    <property type="entry name" value="DIHYDROFOLATE SYNTHETASE-RELATED"/>
    <property type="match status" value="1"/>
</dbReference>
<protein>
    <recommendedName>
        <fullName evidence="3">tetrahydrofolate synthase</fullName>
        <ecNumber evidence="3">6.3.2.17</ecNumber>
    </recommendedName>
</protein>
<dbReference type="InterPro" id="IPR036615">
    <property type="entry name" value="Mur_ligase_C_dom_sf"/>
</dbReference>
<dbReference type="GO" id="GO:0008841">
    <property type="term" value="F:dihydrofolate synthase activity"/>
    <property type="evidence" value="ECO:0007669"/>
    <property type="project" value="TreeGrafter"/>
</dbReference>
<evidence type="ECO:0000256" key="3">
    <source>
        <dbReference type="ARBA" id="ARBA00013025"/>
    </source>
</evidence>
<dbReference type="Proteomes" id="UP000332515">
    <property type="component" value="Unassembled WGS sequence"/>
</dbReference>
<evidence type="ECO:0000313" key="12">
    <source>
        <dbReference type="EMBL" id="MQT12899.1"/>
    </source>
</evidence>
<evidence type="ECO:0000256" key="6">
    <source>
        <dbReference type="ARBA" id="ARBA00022741"/>
    </source>
</evidence>
<dbReference type="GO" id="GO:0005524">
    <property type="term" value="F:ATP binding"/>
    <property type="evidence" value="ECO:0007669"/>
    <property type="project" value="UniProtKB-KW"/>
</dbReference>
<keyword evidence="5" id="KW-0479">Metal-binding</keyword>
<dbReference type="PIRSF" id="PIRSF001563">
    <property type="entry name" value="Folylpolyglu_synth"/>
    <property type="match status" value="1"/>
</dbReference>
<dbReference type="GO" id="GO:0005737">
    <property type="term" value="C:cytoplasm"/>
    <property type="evidence" value="ECO:0007669"/>
    <property type="project" value="TreeGrafter"/>
</dbReference>
<keyword evidence="8" id="KW-0460">Magnesium</keyword>
<dbReference type="GO" id="GO:0046654">
    <property type="term" value="P:tetrahydrofolate biosynthetic process"/>
    <property type="evidence" value="ECO:0007669"/>
    <property type="project" value="UniProtKB-UniPathway"/>
</dbReference>
<dbReference type="EC" id="6.3.2.17" evidence="3"/>
<comment type="cofactor">
    <cofactor evidence="1">
        <name>Mg(2+)</name>
        <dbReference type="ChEBI" id="CHEBI:18420"/>
    </cofactor>
</comment>
<dbReference type="Gene3D" id="3.40.1190.10">
    <property type="entry name" value="Mur-like, catalytic domain"/>
    <property type="match status" value="1"/>
</dbReference>
<proteinExistence type="inferred from homology"/>
<evidence type="ECO:0000256" key="10">
    <source>
        <dbReference type="PIRNR" id="PIRNR001563"/>
    </source>
</evidence>
<keyword evidence="7 10" id="KW-0067">ATP-binding</keyword>
<dbReference type="InterPro" id="IPR036565">
    <property type="entry name" value="Mur-like_cat_sf"/>
</dbReference>
<comment type="caution">
    <text evidence="12">The sequence shown here is derived from an EMBL/GenBank/DDBJ whole genome shotgun (WGS) entry which is preliminary data.</text>
</comment>
<evidence type="ECO:0000313" key="13">
    <source>
        <dbReference type="Proteomes" id="UP000332515"/>
    </source>
</evidence>
<comment type="similarity">
    <text evidence="2 10">Belongs to the folylpolyglutamate synthase family.</text>
</comment>